<evidence type="ECO:0000256" key="3">
    <source>
        <dbReference type="SAM" id="SignalP"/>
    </source>
</evidence>
<proteinExistence type="predicted"/>
<feature type="chain" id="PRO_5046546342" description="40-residue YVTN family beta-propeller repeat-containing protein" evidence="3">
    <location>
        <begin position="23"/>
        <end position="920"/>
    </location>
</feature>
<dbReference type="Proteomes" id="UP001204772">
    <property type="component" value="Unassembled WGS sequence"/>
</dbReference>
<dbReference type="Pfam" id="PF04185">
    <property type="entry name" value="Phosphoesterase"/>
    <property type="match status" value="1"/>
</dbReference>
<feature type="compositionally biased region" description="Basic and acidic residues" evidence="2">
    <location>
        <begin position="884"/>
        <end position="902"/>
    </location>
</feature>
<protein>
    <recommendedName>
        <fullName evidence="6">40-residue YVTN family beta-propeller repeat-containing protein</fullName>
    </recommendedName>
</protein>
<dbReference type="InterPro" id="IPR007312">
    <property type="entry name" value="Phosphoesterase"/>
</dbReference>
<feature type="region of interest" description="Disordered" evidence="2">
    <location>
        <begin position="884"/>
        <end position="920"/>
    </location>
</feature>
<evidence type="ECO:0000313" key="5">
    <source>
        <dbReference type="Proteomes" id="UP001204772"/>
    </source>
</evidence>
<evidence type="ECO:0008006" key="6">
    <source>
        <dbReference type="Google" id="ProtNLM"/>
    </source>
</evidence>
<dbReference type="EMBL" id="JAMZEL010000006">
    <property type="protein sequence ID" value="MCP1383883.1"/>
    <property type="molecule type" value="Genomic_DNA"/>
</dbReference>
<dbReference type="InterPro" id="IPR017850">
    <property type="entry name" value="Alkaline_phosphatase_core_sf"/>
</dbReference>
<feature type="compositionally biased region" description="Basic residues" evidence="2">
    <location>
        <begin position="903"/>
        <end position="920"/>
    </location>
</feature>
<sequence>MLRIFFLSFLCLSVSQLSWSQAWQISAPAGSEYAKVDKNGVSVLPNGRLITPLGKQIMTAPHPYGLVLSKDGNIAVTANSGTNPFSVSIIKNVRSANPTVLQVPEGFKTDDGILEACFMGLAISPDNQTLYVAGGQTNKIFLFDLNTGKGKGSINCAAKNYEHGYLGDLVLSNDGKRLYVVDQIGFRIVVVNTETQRVADNIPTGRYPFGISFSPDEQRIYVANVGVFEYKPFTDLDPKNLKKTAHPWPATKYGSKEMEEGNAAKGIPALGSPNAPEAFSVWSYSPNGTSWKVKNKTKTGFLVGQMIEDFPAVGGSSPNSVAATDKYVFVSNGNNDCVSVIDIQKDTVVYTIPLQPDPRLGKLRGLIPFGVATSPDQKRLYVAEAGINAVAVIDIPSLKVLGHIPTGWFPSKLKVSPDGRQLIVTNAKGFGSGPNGGPNFKPGPEGSYVGSLMKGTVSVIDIPTDAQLAALTQKVISNNFKFEQKSVTKNALSNIEHIVFISKENRTYDEVFGQNTNGKGEASLARYGLKATFSNRNKTQTLENVDVMPNHAALAKRFAMSDNFYCDADVSADGHRWMVGVYPNEWVETGTAAAYGGKRDLIDTSKAPGNWSFYGSAGSIYPEDYTEAGSIWDHLERNKKEFFNFGFGVEMAAAYSDSTMKYIGELYTINYPLPAPLYDRSSKIYPTYNMAIPDQFRADVFMKEFNEKWGGPNGKLPSMLTLMLPNDHGTRERAKAGYPFTQSYMADNDLALGRVVEFLSKTPYWKKMLIVVLEDDPQGGVDHIDAHRSLLLTISPWVKKNYVGHEHYSFGSVFKTFWNILKMPYLNQYDASATNLIDLFTNTPDYTPYNAVAIDKRLFDPQKALDPFDEKFDWKAFAESEELDRTETMQKRRAEDDEELKKAKNSKQKNVKLKSVKPKK</sequence>
<accession>A0ABT1FTD0</accession>
<dbReference type="SUPFAM" id="SSF53649">
    <property type="entry name" value="Alkaline phosphatase-like"/>
    <property type="match status" value="1"/>
</dbReference>
<keyword evidence="3" id="KW-0732">Signal</keyword>
<keyword evidence="1" id="KW-0378">Hydrolase</keyword>
<dbReference type="SUPFAM" id="SSF50974">
    <property type="entry name" value="Nitrous oxide reductase, N-terminal domain"/>
    <property type="match status" value="1"/>
</dbReference>
<organism evidence="4 5">
    <name type="scientific">Runella salmonicolor</name>
    <dbReference type="NCBI Taxonomy" id="2950278"/>
    <lineage>
        <taxon>Bacteria</taxon>
        <taxon>Pseudomonadati</taxon>
        <taxon>Bacteroidota</taxon>
        <taxon>Cytophagia</taxon>
        <taxon>Cytophagales</taxon>
        <taxon>Spirosomataceae</taxon>
        <taxon>Runella</taxon>
    </lineage>
</organism>
<evidence type="ECO:0000256" key="1">
    <source>
        <dbReference type="ARBA" id="ARBA00022801"/>
    </source>
</evidence>
<dbReference type="Gene3D" id="2.130.10.10">
    <property type="entry name" value="YVTN repeat-like/Quinoprotein amine dehydrogenase"/>
    <property type="match status" value="2"/>
</dbReference>
<evidence type="ECO:0000313" key="4">
    <source>
        <dbReference type="EMBL" id="MCP1383883.1"/>
    </source>
</evidence>
<gene>
    <name evidence="4" type="ORF">NCI00_15660</name>
</gene>
<dbReference type="InterPro" id="IPR011964">
    <property type="entry name" value="YVTN_b-propeller_repeat"/>
</dbReference>
<dbReference type="RefSeq" id="WP_253529048.1">
    <property type="nucleotide sequence ID" value="NZ_JAMZEL010000006.1"/>
</dbReference>
<comment type="caution">
    <text evidence="4">The sequence shown here is derived from an EMBL/GenBank/DDBJ whole genome shotgun (WGS) entry which is preliminary data.</text>
</comment>
<dbReference type="Gene3D" id="3.40.720.10">
    <property type="entry name" value="Alkaline Phosphatase, subunit A"/>
    <property type="match status" value="2"/>
</dbReference>
<dbReference type="InterPro" id="IPR015943">
    <property type="entry name" value="WD40/YVTN_repeat-like_dom_sf"/>
</dbReference>
<dbReference type="NCBIfam" id="TIGR02276">
    <property type="entry name" value="beta_rpt_yvtn"/>
    <property type="match status" value="1"/>
</dbReference>
<feature type="signal peptide" evidence="3">
    <location>
        <begin position="1"/>
        <end position="22"/>
    </location>
</feature>
<dbReference type="PANTHER" id="PTHR47197:SF3">
    <property type="entry name" value="DIHYDRO-HEME D1 DEHYDROGENASE"/>
    <property type="match status" value="1"/>
</dbReference>
<reference evidence="4 5" key="1">
    <citation type="submission" date="2022-06" db="EMBL/GenBank/DDBJ databases">
        <title>Runella sp. S5 genome sequencing.</title>
        <authorList>
            <person name="Park S."/>
        </authorList>
    </citation>
    <scope>NUCLEOTIDE SEQUENCE [LARGE SCALE GENOMIC DNA]</scope>
    <source>
        <strain evidence="4 5">S5</strain>
    </source>
</reference>
<name>A0ABT1FTD0_9BACT</name>
<evidence type="ECO:0000256" key="2">
    <source>
        <dbReference type="SAM" id="MobiDB-lite"/>
    </source>
</evidence>
<keyword evidence="5" id="KW-1185">Reference proteome</keyword>
<dbReference type="PANTHER" id="PTHR47197">
    <property type="entry name" value="PROTEIN NIRF"/>
    <property type="match status" value="1"/>
</dbReference>
<dbReference type="InterPro" id="IPR051200">
    <property type="entry name" value="Host-pathogen_enzymatic-act"/>
</dbReference>
<dbReference type="InterPro" id="IPR011045">
    <property type="entry name" value="N2O_reductase_N"/>
</dbReference>